<dbReference type="PROSITE" id="PS00455">
    <property type="entry name" value="AMP_BINDING"/>
    <property type="match status" value="1"/>
</dbReference>
<dbReference type="KEGG" id="dco:SAMEA4475696_1519"/>
<sequence>MIGKQLATDSLESGSVARHLTYWDTSIPAKIEATAAKLPERVCIDFMGTALTYEKLSEHVSRVAAGLLKLGLRSGERIAILLPNCPENIIATLAAQRIGLAVVQHNPLYPTDELEPMFLDHGARVVVAWDNSLPAVMPLRQRTGVEHIFGVDITRSLPLPKRLALRLPLAKTRSMRSQLTAGGLMRGCASWESLFRHGALPSTHGYPASDATAVIMYTSGTTGRPKGVPLTHANLLANCKQGLEWTGLTLGTETFLSVLPMFHAFGLTLGSFAGLCAGATVVTLPSPDPGLMVGAMKRRPATFLVGVPPLLDAFLKKAKERHVRLQSLRTTLCGAMSLPPEFVAKWEKATGGMLVEGYGLTETSPVVVGNPLDSRRRAGSIGLPFPDTEVRIVDPKNPQNDVLEGEEGELIVRGPQVFSGYLNKPLETAEAFVDDWFRTGDVARIIDGFIVLTGRLKDIIITGGFNVSPLEVEDALRRHPRIRDISVVGIPGTRRGEDVVAAIVPEGELPSNEELRAWAKQHLAAYKVPRRFVSVEELPINAMRKVVRAEVVALIQRTEADTTKA</sequence>
<dbReference type="OrthoDB" id="9803968at2"/>
<dbReference type="InterPro" id="IPR045851">
    <property type="entry name" value="AMP-bd_C_sf"/>
</dbReference>
<dbReference type="Proteomes" id="UP000242637">
    <property type="component" value="Chromosome 1"/>
</dbReference>
<organism evidence="3 4">
    <name type="scientific">Dermatophilus congolensis</name>
    <dbReference type="NCBI Taxonomy" id="1863"/>
    <lineage>
        <taxon>Bacteria</taxon>
        <taxon>Bacillati</taxon>
        <taxon>Actinomycetota</taxon>
        <taxon>Actinomycetes</taxon>
        <taxon>Micrococcales</taxon>
        <taxon>Dermatophilaceae</taxon>
        <taxon>Dermatophilus</taxon>
    </lineage>
</organism>
<dbReference type="InterPro" id="IPR000873">
    <property type="entry name" value="AMP-dep_synth/lig_dom"/>
</dbReference>
<feature type="domain" description="AMP-binding enzyme C-terminal" evidence="2">
    <location>
        <begin position="471"/>
        <end position="542"/>
    </location>
</feature>
<dbReference type="InterPro" id="IPR050237">
    <property type="entry name" value="ATP-dep_AMP-bd_enzyme"/>
</dbReference>
<feature type="domain" description="AMP-dependent synthetase/ligase" evidence="1">
    <location>
        <begin position="32"/>
        <end position="422"/>
    </location>
</feature>
<evidence type="ECO:0000313" key="3">
    <source>
        <dbReference type="EMBL" id="SNV22423.1"/>
    </source>
</evidence>
<dbReference type="PANTHER" id="PTHR43767:SF1">
    <property type="entry name" value="NONRIBOSOMAL PEPTIDE SYNTHASE PES1 (EUROFUNG)-RELATED"/>
    <property type="match status" value="1"/>
</dbReference>
<dbReference type="Gene3D" id="3.40.50.12780">
    <property type="entry name" value="N-terminal domain of ligase-like"/>
    <property type="match status" value="1"/>
</dbReference>
<accession>A0A239VKZ8</accession>
<keyword evidence="4" id="KW-1185">Reference proteome</keyword>
<dbReference type="EC" id="6.2.1.3" evidence="3"/>
<gene>
    <name evidence="3" type="primary">fadD_2</name>
    <name evidence="3" type="ORF">SAMEA4475696_01519</name>
</gene>
<dbReference type="SUPFAM" id="SSF56801">
    <property type="entry name" value="Acetyl-CoA synthetase-like"/>
    <property type="match status" value="1"/>
</dbReference>
<dbReference type="GO" id="GO:0004467">
    <property type="term" value="F:long-chain fatty acid-CoA ligase activity"/>
    <property type="evidence" value="ECO:0007669"/>
    <property type="project" value="UniProtKB-EC"/>
</dbReference>
<dbReference type="STRING" id="1121387.GCA_000429885_02185"/>
<name>A0A239VKZ8_9MICO</name>
<keyword evidence="3" id="KW-0436">Ligase</keyword>
<dbReference type="AlphaFoldDB" id="A0A239VKZ8"/>
<dbReference type="Pfam" id="PF00501">
    <property type="entry name" value="AMP-binding"/>
    <property type="match status" value="1"/>
</dbReference>
<dbReference type="InterPro" id="IPR042099">
    <property type="entry name" value="ANL_N_sf"/>
</dbReference>
<proteinExistence type="predicted"/>
<dbReference type="PANTHER" id="PTHR43767">
    <property type="entry name" value="LONG-CHAIN-FATTY-ACID--COA LIGASE"/>
    <property type="match status" value="1"/>
</dbReference>
<dbReference type="InterPro" id="IPR025110">
    <property type="entry name" value="AMP-bd_C"/>
</dbReference>
<dbReference type="InterPro" id="IPR020845">
    <property type="entry name" value="AMP-binding_CS"/>
</dbReference>
<evidence type="ECO:0000259" key="2">
    <source>
        <dbReference type="Pfam" id="PF13193"/>
    </source>
</evidence>
<dbReference type="EMBL" id="LT906453">
    <property type="protein sequence ID" value="SNV22423.1"/>
    <property type="molecule type" value="Genomic_DNA"/>
</dbReference>
<evidence type="ECO:0000313" key="4">
    <source>
        <dbReference type="Proteomes" id="UP000242637"/>
    </source>
</evidence>
<protein>
    <submittedName>
        <fullName evidence="3">Long-chain-fatty-acid--CoA ligase</fullName>
        <ecNumber evidence="3">6.2.1.3</ecNumber>
    </submittedName>
</protein>
<reference evidence="3 4" key="1">
    <citation type="submission" date="2017-06" db="EMBL/GenBank/DDBJ databases">
        <authorList>
            <consortium name="Pathogen Informatics"/>
        </authorList>
    </citation>
    <scope>NUCLEOTIDE SEQUENCE [LARGE SCALE GENOMIC DNA]</scope>
    <source>
        <strain evidence="3 4">NCTC13039</strain>
    </source>
</reference>
<dbReference type="RefSeq" id="WP_034401474.1">
    <property type="nucleotide sequence ID" value="NZ_LT906453.1"/>
</dbReference>
<evidence type="ECO:0000259" key="1">
    <source>
        <dbReference type="Pfam" id="PF00501"/>
    </source>
</evidence>
<dbReference type="Pfam" id="PF13193">
    <property type="entry name" value="AMP-binding_C"/>
    <property type="match status" value="1"/>
</dbReference>
<dbReference type="Gene3D" id="3.30.300.30">
    <property type="match status" value="1"/>
</dbReference>
<dbReference type="GeneID" id="63459730"/>